<dbReference type="GeneID" id="57348244"/>
<dbReference type="RefSeq" id="WP_164092238.1">
    <property type="nucleotide sequence ID" value="NZ_JABWPE010000063.1"/>
</dbReference>
<sequence length="46" mass="5142">MAQQLQWAVLALESPAPDLSATLTSVLGQLSGYYWQLASWIDLYEL</sequence>
<comment type="caution">
    <text evidence="1">The sequence shown here is derived from an EMBL/GenBank/DDBJ whole genome shotgun (WGS) entry which is preliminary data.</text>
</comment>
<reference evidence="1 2" key="1">
    <citation type="submission" date="2020-05" db="EMBL/GenBank/DDBJ databases">
        <title>Whole Genome Sequences of Enterobacteriales Associated with the International Space Station.</title>
        <authorList>
            <person name="Bharadwaj A."/>
            <person name="Daudu R."/>
            <person name="Singh N."/>
            <person name="Wood J."/>
            <person name="Debieu M."/>
            <person name="Mason C."/>
            <person name="Wang C."/>
            <person name="Venkateswaran K."/>
        </authorList>
    </citation>
    <scope>NUCLEOTIDE SEQUENCE [LARGE SCALE GENOMIC DNA]</scope>
    <source>
        <strain evidence="1 2">IF5SW-B1</strain>
    </source>
</reference>
<dbReference type="Proteomes" id="UP000566985">
    <property type="component" value="Unassembled WGS sequence"/>
</dbReference>
<gene>
    <name evidence="1" type="ORF">HU668_23800</name>
</gene>
<proteinExistence type="predicted"/>
<name>A0A7Y6NJ14_9GAMM</name>
<evidence type="ECO:0000313" key="1">
    <source>
        <dbReference type="EMBL" id="NUY99445.1"/>
    </source>
</evidence>
<accession>A0A7Y6NJ14</accession>
<dbReference type="AlphaFoldDB" id="A0A7Y6NJ14"/>
<dbReference type="EMBL" id="JABWPM010000061">
    <property type="protein sequence ID" value="NUY99445.1"/>
    <property type="molecule type" value="Genomic_DNA"/>
</dbReference>
<protein>
    <submittedName>
        <fullName evidence="1">Uncharacterized protein</fullName>
    </submittedName>
</protein>
<evidence type="ECO:0000313" key="2">
    <source>
        <dbReference type="Proteomes" id="UP000566985"/>
    </source>
</evidence>
<organism evidence="1 2">
    <name type="scientific">Pantoea brenneri</name>
    <dbReference type="NCBI Taxonomy" id="472694"/>
    <lineage>
        <taxon>Bacteria</taxon>
        <taxon>Pseudomonadati</taxon>
        <taxon>Pseudomonadota</taxon>
        <taxon>Gammaproteobacteria</taxon>
        <taxon>Enterobacterales</taxon>
        <taxon>Erwiniaceae</taxon>
        <taxon>Pantoea</taxon>
    </lineage>
</organism>